<dbReference type="EMBL" id="JARKIB010000065">
    <property type="protein sequence ID" value="KAJ7750569.1"/>
    <property type="molecule type" value="Genomic_DNA"/>
</dbReference>
<dbReference type="AlphaFoldDB" id="A0AAD7IVD8"/>
<evidence type="ECO:0000256" key="1">
    <source>
        <dbReference type="SAM" id="MobiDB-lite"/>
    </source>
</evidence>
<evidence type="ECO:0000313" key="2">
    <source>
        <dbReference type="EMBL" id="KAJ7750569.1"/>
    </source>
</evidence>
<reference evidence="2" key="1">
    <citation type="submission" date="2023-03" db="EMBL/GenBank/DDBJ databases">
        <title>Massive genome expansion in bonnet fungi (Mycena s.s.) driven by repeated elements and novel gene families across ecological guilds.</title>
        <authorList>
            <consortium name="Lawrence Berkeley National Laboratory"/>
            <person name="Harder C.B."/>
            <person name="Miyauchi S."/>
            <person name="Viragh M."/>
            <person name="Kuo A."/>
            <person name="Thoen E."/>
            <person name="Andreopoulos B."/>
            <person name="Lu D."/>
            <person name="Skrede I."/>
            <person name="Drula E."/>
            <person name="Henrissat B."/>
            <person name="Morin E."/>
            <person name="Kohler A."/>
            <person name="Barry K."/>
            <person name="LaButti K."/>
            <person name="Morin E."/>
            <person name="Salamov A."/>
            <person name="Lipzen A."/>
            <person name="Mereny Z."/>
            <person name="Hegedus B."/>
            <person name="Baldrian P."/>
            <person name="Stursova M."/>
            <person name="Weitz H."/>
            <person name="Taylor A."/>
            <person name="Grigoriev I.V."/>
            <person name="Nagy L.G."/>
            <person name="Martin F."/>
            <person name="Kauserud H."/>
        </authorList>
    </citation>
    <scope>NUCLEOTIDE SEQUENCE</scope>
    <source>
        <strain evidence="2">CBHHK182m</strain>
    </source>
</reference>
<gene>
    <name evidence="2" type="ORF">B0H16DRAFT_1724497</name>
</gene>
<keyword evidence="3" id="KW-1185">Reference proteome</keyword>
<feature type="compositionally biased region" description="Acidic residues" evidence="1">
    <location>
        <begin position="494"/>
        <end position="505"/>
    </location>
</feature>
<feature type="compositionally biased region" description="Acidic residues" evidence="1">
    <location>
        <begin position="461"/>
        <end position="479"/>
    </location>
</feature>
<feature type="region of interest" description="Disordered" evidence="1">
    <location>
        <begin position="1"/>
        <end position="39"/>
    </location>
</feature>
<dbReference type="Proteomes" id="UP001215598">
    <property type="component" value="Unassembled WGS sequence"/>
</dbReference>
<evidence type="ECO:0000313" key="3">
    <source>
        <dbReference type="Proteomes" id="UP001215598"/>
    </source>
</evidence>
<feature type="compositionally biased region" description="Polar residues" evidence="1">
    <location>
        <begin position="1"/>
        <end position="20"/>
    </location>
</feature>
<accession>A0AAD7IVD8</accession>
<comment type="caution">
    <text evidence="2">The sequence shown here is derived from an EMBL/GenBank/DDBJ whole genome shotgun (WGS) entry which is preliminary data.</text>
</comment>
<organism evidence="2 3">
    <name type="scientific">Mycena metata</name>
    <dbReference type="NCBI Taxonomy" id="1033252"/>
    <lineage>
        <taxon>Eukaryota</taxon>
        <taxon>Fungi</taxon>
        <taxon>Dikarya</taxon>
        <taxon>Basidiomycota</taxon>
        <taxon>Agaricomycotina</taxon>
        <taxon>Agaricomycetes</taxon>
        <taxon>Agaricomycetidae</taxon>
        <taxon>Agaricales</taxon>
        <taxon>Marasmiineae</taxon>
        <taxon>Mycenaceae</taxon>
        <taxon>Mycena</taxon>
    </lineage>
</organism>
<protein>
    <submittedName>
        <fullName evidence="2">Uncharacterized protein</fullName>
    </submittedName>
</protein>
<sequence length="531" mass="59974">MTDNTADLDTTGQAMTTTAHGPTKYEHPTVDINPPTMDNSSRPPLGEFIHYPLPKGVTGEAGLYMLVNPARIDLDLDYCINLRVVRVGVQGTTAGWEFLRRTHAQYLPQRPRSMADFIVPNSIKTWRPINVFIDPPKSRKEATAAIIYTKGGPPNPRSFLEVRHGPHKTLHIVNIPRDEDFIDIRAHLADVFCSVFQIRKGVYEVAQIFASNGYPVIVETTQILAPGAWVGGAKIIQAQLHADNAMVVLEAESAALQLDTVAREDQRNGLWLCESCHERISWGRVLFCPPSQLIVMILEAITSNPTANIRQIIQRPEAVPWLNYYMLIVPHIDFSDVEVFPTRRPTPYKFVDNIGFTKRTKSNASDPGETYLIYKTSDGPITSSSKLTVIDLARDEDRFRRLWYIPQIDIVNVMMMALWNIKLADVEASSHQETIRDLARLRILLWQRRLDMLQDKSSIIADEDDDDDDETMDEEDDDNANQNQETETSNSENADNDDDLDEIGDDANKGHRTAYTQLSTTHSNVTITVYN</sequence>
<feature type="region of interest" description="Disordered" evidence="1">
    <location>
        <begin position="459"/>
        <end position="516"/>
    </location>
</feature>
<name>A0AAD7IVD8_9AGAR</name>
<feature type="compositionally biased region" description="Low complexity" evidence="1">
    <location>
        <begin position="480"/>
        <end position="493"/>
    </location>
</feature>
<proteinExistence type="predicted"/>